<dbReference type="Pfam" id="PF10874">
    <property type="entry name" value="DUF2746"/>
    <property type="match status" value="1"/>
</dbReference>
<keyword evidence="1" id="KW-0472">Membrane</keyword>
<accession>S2W3T2</accession>
<evidence type="ECO:0000313" key="2">
    <source>
        <dbReference type="EMBL" id="EPD33811.1"/>
    </source>
</evidence>
<dbReference type="InterPro" id="IPR022704">
    <property type="entry name" value="DUF2746"/>
</dbReference>
<keyword evidence="1" id="KW-1133">Transmembrane helix</keyword>
<evidence type="ECO:0000313" key="3">
    <source>
        <dbReference type="Proteomes" id="UP000014417"/>
    </source>
</evidence>
<name>S2W3T2_9ACTN</name>
<dbReference type="PATRIC" id="fig|883161.3.peg.230"/>
<dbReference type="STRING" id="883161.HMPREF9306_00225"/>
<dbReference type="HOGENOM" id="CLU_2220798_0_0_11"/>
<reference evidence="2 3" key="1">
    <citation type="submission" date="2013-04" db="EMBL/GenBank/DDBJ databases">
        <title>The Genome Sequence of Propionimicrobium lymphophilum ACS-093-V-SCH5.</title>
        <authorList>
            <consortium name="The Broad Institute Genomics Platform"/>
            <person name="Earl A."/>
            <person name="Ward D."/>
            <person name="Feldgarden M."/>
            <person name="Gevers D."/>
            <person name="Saerens B."/>
            <person name="Vaneechoutte M."/>
            <person name="Walker B."/>
            <person name="Young S."/>
            <person name="Zeng Q."/>
            <person name="Gargeya S."/>
            <person name="Fitzgerald M."/>
            <person name="Haas B."/>
            <person name="Abouelleil A."/>
            <person name="Allen A.W."/>
            <person name="Alvarado L."/>
            <person name="Arachchi H.M."/>
            <person name="Berlin A.M."/>
            <person name="Chapman S.B."/>
            <person name="Gainer-Dewar J."/>
            <person name="Goldberg J."/>
            <person name="Griggs A."/>
            <person name="Gujja S."/>
            <person name="Hansen M."/>
            <person name="Howarth C."/>
            <person name="Imamovic A."/>
            <person name="Ireland A."/>
            <person name="Larimer J."/>
            <person name="McCowan C."/>
            <person name="Murphy C."/>
            <person name="Pearson M."/>
            <person name="Poon T.W."/>
            <person name="Priest M."/>
            <person name="Roberts A."/>
            <person name="Saif S."/>
            <person name="Shea T."/>
            <person name="Sisk P."/>
            <person name="Sykes S."/>
            <person name="Wortman J."/>
            <person name="Nusbaum C."/>
            <person name="Birren B."/>
        </authorList>
    </citation>
    <scope>NUCLEOTIDE SEQUENCE [LARGE SCALE GENOMIC DNA]</scope>
    <source>
        <strain evidence="2 3">ACS-093-V-SCH5</strain>
    </source>
</reference>
<dbReference type="EMBL" id="AGZR01000003">
    <property type="protein sequence ID" value="EPD33811.1"/>
    <property type="molecule type" value="Genomic_DNA"/>
</dbReference>
<sequence>MPQIPPDQIDDILTAASLLITALAGLLGVLLGRNLKTNKTLKKVSNQVSNSHGTNLRDDIDRIAEQIREIKQLLTEDRAALAEVRSNSHDTHKEIFERINQLERPEK</sequence>
<dbReference type="AlphaFoldDB" id="S2W3T2"/>
<dbReference type="RefSeq" id="WP_016455083.1">
    <property type="nucleotide sequence ID" value="NZ_KE150269.1"/>
</dbReference>
<proteinExistence type="predicted"/>
<comment type="caution">
    <text evidence="2">The sequence shown here is derived from an EMBL/GenBank/DDBJ whole genome shotgun (WGS) entry which is preliminary data.</text>
</comment>
<keyword evidence="3" id="KW-1185">Reference proteome</keyword>
<organism evidence="2 3">
    <name type="scientific">Propionimicrobium lymphophilum ACS-093-V-SCH5</name>
    <dbReference type="NCBI Taxonomy" id="883161"/>
    <lineage>
        <taxon>Bacteria</taxon>
        <taxon>Bacillati</taxon>
        <taxon>Actinomycetota</taxon>
        <taxon>Actinomycetes</taxon>
        <taxon>Propionibacteriales</taxon>
        <taxon>Propionibacteriaceae</taxon>
        <taxon>Propionimicrobium</taxon>
    </lineage>
</organism>
<protein>
    <submittedName>
        <fullName evidence="2">Uncharacterized protein</fullName>
    </submittedName>
</protein>
<feature type="transmembrane region" description="Helical" evidence="1">
    <location>
        <begin position="12"/>
        <end position="32"/>
    </location>
</feature>
<dbReference type="OrthoDB" id="4250219at2"/>
<gene>
    <name evidence="2" type="ORF">HMPREF9306_00225</name>
</gene>
<evidence type="ECO:0000256" key="1">
    <source>
        <dbReference type="SAM" id="Phobius"/>
    </source>
</evidence>
<keyword evidence="1" id="KW-0812">Transmembrane</keyword>
<dbReference type="Proteomes" id="UP000014417">
    <property type="component" value="Unassembled WGS sequence"/>
</dbReference>